<keyword evidence="3" id="KW-1185">Reference proteome</keyword>
<feature type="chain" id="PRO_5047023302" evidence="1">
    <location>
        <begin position="20"/>
        <end position="153"/>
    </location>
</feature>
<evidence type="ECO:0000256" key="1">
    <source>
        <dbReference type="SAM" id="SignalP"/>
    </source>
</evidence>
<reference evidence="2 3" key="1">
    <citation type="submission" date="2023-11" db="EMBL/GenBank/DDBJ databases">
        <title>Winogradskyella pelagius sp. nov., isolated from coastal sediment.</title>
        <authorList>
            <person name="Li F."/>
        </authorList>
    </citation>
    <scope>NUCLEOTIDE SEQUENCE [LARGE SCALE GENOMIC DNA]</scope>
    <source>
        <strain evidence="2 3">KCTC 23502</strain>
    </source>
</reference>
<evidence type="ECO:0000313" key="3">
    <source>
        <dbReference type="Proteomes" id="UP001285855"/>
    </source>
</evidence>
<comment type="caution">
    <text evidence="2">The sequence shown here is derived from an EMBL/GenBank/DDBJ whole genome shotgun (WGS) entry which is preliminary data.</text>
</comment>
<evidence type="ECO:0000313" key="2">
    <source>
        <dbReference type="EMBL" id="MDY2587567.1"/>
    </source>
</evidence>
<organism evidence="2 3">
    <name type="scientific">Winogradskyella aquimaris</name>
    <dbReference type="NCBI Taxonomy" id="864074"/>
    <lineage>
        <taxon>Bacteria</taxon>
        <taxon>Pseudomonadati</taxon>
        <taxon>Bacteroidota</taxon>
        <taxon>Flavobacteriia</taxon>
        <taxon>Flavobacteriales</taxon>
        <taxon>Flavobacteriaceae</taxon>
        <taxon>Winogradskyella</taxon>
    </lineage>
</organism>
<dbReference type="Proteomes" id="UP001285855">
    <property type="component" value="Unassembled WGS sequence"/>
</dbReference>
<proteinExistence type="predicted"/>
<feature type="signal peptide" evidence="1">
    <location>
        <begin position="1"/>
        <end position="19"/>
    </location>
</feature>
<sequence>MYKFLTIFILLLLPFCSSGQEKGNKIPLKVIEFKDNVDLPLTVKERRQIDEVYGPYAEKYIYSNAFRLNCIKDILRNRVVIKLITNKRDQKDCQKLSEIPVLNSFVPDLKRDKTFDPQNFNPLKYNFAFHSKGSTIYQVDNTNYFITIESQYH</sequence>
<dbReference type="EMBL" id="JAXDAE010000008">
    <property type="protein sequence ID" value="MDY2587567.1"/>
    <property type="molecule type" value="Genomic_DNA"/>
</dbReference>
<name>A0ABU5ESA7_9FLAO</name>
<keyword evidence="1" id="KW-0732">Signal</keyword>
<dbReference type="RefSeq" id="WP_320555921.1">
    <property type="nucleotide sequence ID" value="NZ_JAXDAE010000008.1"/>
</dbReference>
<gene>
    <name evidence="2" type="ORF">SNF14_09470</name>
</gene>
<accession>A0ABU5ESA7</accession>
<protein>
    <submittedName>
        <fullName evidence="2">Uncharacterized protein</fullName>
    </submittedName>
</protein>